<keyword evidence="5 7" id="KW-0443">Lipid metabolism</keyword>
<evidence type="ECO:0000256" key="6">
    <source>
        <dbReference type="ARBA" id="ARBA00023160"/>
    </source>
</evidence>
<evidence type="ECO:0000256" key="7">
    <source>
        <dbReference type="HAMAP-Rule" id="MF_01217"/>
    </source>
</evidence>
<accession>A0A410QF74</accession>
<comment type="PTM">
    <text evidence="7">4'-phosphopantetheine is transferred from CoA to a specific serine of apo-ACP by AcpS. This modification is essential for activity because fatty acids are bound in thioester linkage to the sulfhydryl of the prosthetic group.</text>
</comment>
<sequence length="78" mass="8825">MNVFEKIRNIIAEQLEIDDSEEITLETSIMGDLDADSLDAVEVMMGIEDEFDIEIPDEDAEKFKNIGDIVNYVQSKIA</sequence>
<dbReference type="InterPro" id="IPR009081">
    <property type="entry name" value="PP-bd_ACP"/>
</dbReference>
<keyword evidence="4 7" id="KW-0276">Fatty acid metabolism</keyword>
<dbReference type="PROSITE" id="PS50075">
    <property type="entry name" value="CARRIER"/>
    <property type="match status" value="1"/>
</dbReference>
<evidence type="ECO:0000256" key="5">
    <source>
        <dbReference type="ARBA" id="ARBA00023098"/>
    </source>
</evidence>
<dbReference type="GO" id="GO:0016020">
    <property type="term" value="C:membrane"/>
    <property type="evidence" value="ECO:0007669"/>
    <property type="project" value="GOC"/>
</dbReference>
<name>A0A410QF74_9FIRM</name>
<gene>
    <name evidence="7 11" type="primary">acpP</name>
    <name evidence="11" type="ORF">EQM13_13835</name>
</gene>
<dbReference type="Proteomes" id="UP000287969">
    <property type="component" value="Chromosome"/>
</dbReference>
<keyword evidence="3 7" id="KW-0597">Phosphoprotein</keyword>
<evidence type="ECO:0000256" key="1">
    <source>
        <dbReference type="ARBA" id="ARBA00022450"/>
    </source>
</evidence>
<evidence type="ECO:0000259" key="10">
    <source>
        <dbReference type="PROSITE" id="PS50075"/>
    </source>
</evidence>
<comment type="PTM">
    <text evidence="9">4'-phosphopantetheine is transferred from CoA to a specific serine of apo-ACP by acpS.</text>
</comment>
<keyword evidence="7" id="KW-0963">Cytoplasm</keyword>
<evidence type="ECO:0000313" key="11">
    <source>
        <dbReference type="EMBL" id="QAT62566.1"/>
    </source>
</evidence>
<feature type="domain" description="Carrier" evidence="10">
    <location>
        <begin position="1"/>
        <end position="77"/>
    </location>
</feature>
<comment type="subcellular location">
    <subcellularLocation>
        <location evidence="7">Cytoplasm</location>
    </subcellularLocation>
</comment>
<dbReference type="RefSeq" id="WP_071140897.1">
    <property type="nucleotide sequence ID" value="NZ_CP035282.1"/>
</dbReference>
<comment type="pathway">
    <text evidence="7 9">Lipid metabolism; fatty acid biosynthesis.</text>
</comment>
<dbReference type="PANTHER" id="PTHR20863">
    <property type="entry name" value="ACYL CARRIER PROTEIN"/>
    <property type="match status" value="1"/>
</dbReference>
<keyword evidence="6 7" id="KW-0275">Fatty acid biosynthesis</keyword>
<dbReference type="OrthoDB" id="9804551at2"/>
<organism evidence="11 12">
    <name type="scientific">Acidilutibacter cellobiosedens</name>
    <dbReference type="NCBI Taxonomy" id="2507161"/>
    <lineage>
        <taxon>Bacteria</taxon>
        <taxon>Bacillati</taxon>
        <taxon>Bacillota</taxon>
        <taxon>Tissierellia</taxon>
        <taxon>Tissierellales</taxon>
        <taxon>Acidilutibacteraceae</taxon>
        <taxon>Acidilutibacter</taxon>
    </lineage>
</organism>
<evidence type="ECO:0000256" key="9">
    <source>
        <dbReference type="RuleBase" id="RU003545"/>
    </source>
</evidence>
<dbReference type="AlphaFoldDB" id="A0A410QF74"/>
<reference evidence="12" key="1">
    <citation type="submission" date="2019-01" db="EMBL/GenBank/DDBJ databases">
        <title>Draft genomes of a novel of Sporanaerobacter strains.</title>
        <authorList>
            <person name="Ma S."/>
        </authorList>
    </citation>
    <scope>NUCLEOTIDE SEQUENCE [LARGE SCALE GENOMIC DNA]</scope>
    <source>
        <strain evidence="12">NJN-17</strain>
    </source>
</reference>
<dbReference type="SUPFAM" id="SSF47336">
    <property type="entry name" value="ACP-like"/>
    <property type="match status" value="1"/>
</dbReference>
<comment type="similarity">
    <text evidence="7">Belongs to the acyl carrier protein (ACP) family.</text>
</comment>
<dbReference type="GO" id="GO:0009245">
    <property type="term" value="P:lipid A biosynthetic process"/>
    <property type="evidence" value="ECO:0007669"/>
    <property type="project" value="TreeGrafter"/>
</dbReference>
<feature type="modified residue" description="O-(pantetheine 4'-phosphoryl)serine" evidence="7">
    <location>
        <position position="37"/>
    </location>
</feature>
<dbReference type="PANTHER" id="PTHR20863:SF76">
    <property type="entry name" value="CARRIER DOMAIN-CONTAINING PROTEIN"/>
    <property type="match status" value="1"/>
</dbReference>
<keyword evidence="1 7" id="KW-0596">Phosphopantetheine</keyword>
<evidence type="ECO:0000256" key="8">
    <source>
        <dbReference type="NCBIfam" id="TIGR00517"/>
    </source>
</evidence>
<dbReference type="GO" id="GO:0000035">
    <property type="term" value="F:acyl binding"/>
    <property type="evidence" value="ECO:0007669"/>
    <property type="project" value="TreeGrafter"/>
</dbReference>
<dbReference type="EMBL" id="CP035282">
    <property type="protein sequence ID" value="QAT62566.1"/>
    <property type="molecule type" value="Genomic_DNA"/>
</dbReference>
<evidence type="ECO:0000313" key="12">
    <source>
        <dbReference type="Proteomes" id="UP000287969"/>
    </source>
</evidence>
<protein>
    <recommendedName>
        <fullName evidence="7 8">Acyl carrier protein</fullName>
        <shortName evidence="7">ACP</shortName>
    </recommendedName>
</protein>
<dbReference type="GO" id="GO:0005829">
    <property type="term" value="C:cytosol"/>
    <property type="evidence" value="ECO:0007669"/>
    <property type="project" value="TreeGrafter"/>
</dbReference>
<dbReference type="KEGG" id="spoa:EQM13_13835"/>
<keyword evidence="2 7" id="KW-0444">Lipid biosynthesis</keyword>
<dbReference type="HAMAP" id="MF_01217">
    <property type="entry name" value="Acyl_carrier"/>
    <property type="match status" value="1"/>
</dbReference>
<dbReference type="InterPro" id="IPR003231">
    <property type="entry name" value="ACP"/>
</dbReference>
<comment type="function">
    <text evidence="7 9">Carrier of the growing fatty acid chain in fatty acid biosynthesis.</text>
</comment>
<evidence type="ECO:0000256" key="3">
    <source>
        <dbReference type="ARBA" id="ARBA00022553"/>
    </source>
</evidence>
<evidence type="ECO:0000256" key="4">
    <source>
        <dbReference type="ARBA" id="ARBA00022832"/>
    </source>
</evidence>
<dbReference type="NCBIfam" id="TIGR00517">
    <property type="entry name" value="acyl_carrier"/>
    <property type="match status" value="1"/>
</dbReference>
<evidence type="ECO:0000256" key="2">
    <source>
        <dbReference type="ARBA" id="ARBA00022516"/>
    </source>
</evidence>
<keyword evidence="12" id="KW-1185">Reference proteome</keyword>
<dbReference type="GO" id="GO:0000036">
    <property type="term" value="F:acyl carrier activity"/>
    <property type="evidence" value="ECO:0007669"/>
    <property type="project" value="UniProtKB-UniRule"/>
</dbReference>
<dbReference type="NCBIfam" id="NF002150">
    <property type="entry name" value="PRK00982.1-4"/>
    <property type="match status" value="1"/>
</dbReference>
<dbReference type="Pfam" id="PF00550">
    <property type="entry name" value="PP-binding"/>
    <property type="match status" value="1"/>
</dbReference>
<dbReference type="InterPro" id="IPR036736">
    <property type="entry name" value="ACP-like_sf"/>
</dbReference>
<dbReference type="Gene3D" id="1.10.1200.10">
    <property type="entry name" value="ACP-like"/>
    <property type="match status" value="1"/>
</dbReference>
<dbReference type="NCBIfam" id="NF002148">
    <property type="entry name" value="PRK00982.1-2"/>
    <property type="match status" value="1"/>
</dbReference>
<proteinExistence type="inferred from homology"/>
<dbReference type="UniPathway" id="UPA00094"/>